<organism evidence="1 2">
    <name type="scientific">Burkholderia cepacia</name>
    <name type="common">Pseudomonas cepacia</name>
    <dbReference type="NCBI Taxonomy" id="292"/>
    <lineage>
        <taxon>Bacteria</taxon>
        <taxon>Pseudomonadati</taxon>
        <taxon>Pseudomonadota</taxon>
        <taxon>Betaproteobacteria</taxon>
        <taxon>Burkholderiales</taxon>
        <taxon>Burkholderiaceae</taxon>
        <taxon>Burkholderia</taxon>
        <taxon>Burkholderia cepacia complex</taxon>
    </lineage>
</organism>
<name>A0A2S8IY22_BURCE</name>
<proteinExistence type="predicted"/>
<reference evidence="1 2" key="1">
    <citation type="submission" date="2018-02" db="EMBL/GenBank/DDBJ databases">
        <title>Draft genome sequencing of Burkholderia cepacia Y14-15.</title>
        <authorList>
            <person name="Zheng B.-X."/>
        </authorList>
    </citation>
    <scope>NUCLEOTIDE SEQUENCE [LARGE SCALE GENOMIC DNA]</scope>
    <source>
        <strain evidence="1 2">Y14-15</strain>
    </source>
</reference>
<dbReference type="AlphaFoldDB" id="A0A2S8IY22"/>
<gene>
    <name evidence="1" type="ORF">C5615_09615</name>
</gene>
<comment type="caution">
    <text evidence="1">The sequence shown here is derived from an EMBL/GenBank/DDBJ whole genome shotgun (WGS) entry which is preliminary data.</text>
</comment>
<dbReference type="GO" id="GO:0003677">
    <property type="term" value="F:DNA binding"/>
    <property type="evidence" value="ECO:0007669"/>
    <property type="project" value="UniProtKB-KW"/>
</dbReference>
<evidence type="ECO:0000313" key="2">
    <source>
        <dbReference type="Proteomes" id="UP000238206"/>
    </source>
</evidence>
<sequence>MIEAGEVLNLARRAVQLYAETHPRPSHVTIQQAAEMMGLSRHTVSKMVGTGTLRLNKCGRIPIGQVDAALHGS</sequence>
<protein>
    <submittedName>
        <fullName evidence="1">DNA-binding protein</fullName>
    </submittedName>
</protein>
<dbReference type="EMBL" id="PUIQ01000009">
    <property type="protein sequence ID" value="PQP19691.1"/>
    <property type="molecule type" value="Genomic_DNA"/>
</dbReference>
<keyword evidence="1" id="KW-0238">DNA-binding</keyword>
<dbReference type="Proteomes" id="UP000238206">
    <property type="component" value="Unassembled WGS sequence"/>
</dbReference>
<accession>A0A2S8IY22</accession>
<evidence type="ECO:0000313" key="1">
    <source>
        <dbReference type="EMBL" id="PQP19691.1"/>
    </source>
</evidence>